<protein>
    <recommendedName>
        <fullName evidence="1">Helix-turn-helix domain-containing protein</fullName>
    </recommendedName>
</protein>
<gene>
    <name evidence="2" type="ORF">B9T62_11045</name>
</gene>
<evidence type="ECO:0000313" key="3">
    <source>
        <dbReference type="Proteomes" id="UP000249890"/>
    </source>
</evidence>
<dbReference type="Proteomes" id="UP000249890">
    <property type="component" value="Chromosome"/>
</dbReference>
<accession>A0A2Z2KDZ2</accession>
<organism evidence="2 3">
    <name type="scientific">Paenibacillus donghaensis</name>
    <dbReference type="NCBI Taxonomy" id="414771"/>
    <lineage>
        <taxon>Bacteria</taxon>
        <taxon>Bacillati</taxon>
        <taxon>Bacillota</taxon>
        <taxon>Bacilli</taxon>
        <taxon>Bacillales</taxon>
        <taxon>Paenibacillaceae</taxon>
        <taxon>Paenibacillus</taxon>
    </lineage>
</organism>
<feature type="domain" description="Helix-turn-helix" evidence="1">
    <location>
        <begin position="2"/>
        <end position="47"/>
    </location>
</feature>
<evidence type="ECO:0000313" key="2">
    <source>
        <dbReference type="EMBL" id="ASA21273.1"/>
    </source>
</evidence>
<dbReference type="EMBL" id="CP021780">
    <property type="protein sequence ID" value="ASA21273.1"/>
    <property type="molecule type" value="Genomic_DNA"/>
</dbReference>
<name>A0A2Z2KDZ2_9BACL</name>
<dbReference type="RefSeq" id="WP_087915286.1">
    <property type="nucleotide sequence ID" value="NZ_CP021780.1"/>
</dbReference>
<dbReference type="Pfam" id="PF12728">
    <property type="entry name" value="HTH_17"/>
    <property type="match status" value="1"/>
</dbReference>
<dbReference type="OrthoDB" id="122388at2"/>
<keyword evidence="3" id="KW-1185">Reference proteome</keyword>
<reference evidence="2 3" key="1">
    <citation type="submission" date="2017-06" db="EMBL/GenBank/DDBJ databases">
        <title>Complete genome sequence of Paenibacillus donghaensis KCTC 13049T isolated from East Sea sediment, South Korea.</title>
        <authorList>
            <person name="Jung B.K."/>
            <person name="Hong S.-J."/>
            <person name="Shin J.-H."/>
        </authorList>
    </citation>
    <scope>NUCLEOTIDE SEQUENCE [LARGE SCALE GENOMIC DNA]</scope>
    <source>
        <strain evidence="2 3">KCTC 13049</strain>
    </source>
</reference>
<dbReference type="InterPro" id="IPR041657">
    <property type="entry name" value="HTH_17"/>
</dbReference>
<dbReference type="KEGG" id="pdh:B9T62_11045"/>
<sequence>MVKNVQEILKIGRKQAYDLMASGQFHCIRIGRKWLIAKQGFVEWLEGDR</sequence>
<dbReference type="AlphaFoldDB" id="A0A2Z2KDZ2"/>
<evidence type="ECO:0000259" key="1">
    <source>
        <dbReference type="Pfam" id="PF12728"/>
    </source>
</evidence>
<proteinExistence type="predicted"/>